<dbReference type="AlphaFoldDB" id="A0A4Q0PD91"/>
<name>A0A4Q0PD91_9FLAO</name>
<accession>A0A4Q0PD91</accession>
<reference evidence="1 2" key="1">
    <citation type="submission" date="2018-07" db="EMBL/GenBank/DDBJ databases">
        <title>Leeuwenhoekiella genomics.</title>
        <authorList>
            <person name="Tahon G."/>
            <person name="Willems A."/>
        </authorList>
    </citation>
    <scope>NUCLEOTIDE SEQUENCE [LARGE SCALE GENOMIC DNA]</scope>
    <source>
        <strain evidence="1 2">LMG 22550</strain>
    </source>
</reference>
<proteinExistence type="predicted"/>
<evidence type="ECO:0000313" key="2">
    <source>
        <dbReference type="Proteomes" id="UP000289238"/>
    </source>
</evidence>
<evidence type="ECO:0000313" key="1">
    <source>
        <dbReference type="EMBL" id="RXG24765.1"/>
    </source>
</evidence>
<evidence type="ECO:0008006" key="3">
    <source>
        <dbReference type="Google" id="ProtNLM"/>
    </source>
</evidence>
<comment type="caution">
    <text evidence="1">The sequence shown here is derived from an EMBL/GenBank/DDBJ whole genome shotgun (WGS) entry which is preliminary data.</text>
</comment>
<dbReference type="RefSeq" id="WP_128756481.1">
    <property type="nucleotide sequence ID" value="NZ_QOVM01000001.1"/>
</dbReference>
<dbReference type="OrthoDB" id="572467at2"/>
<keyword evidence="2" id="KW-1185">Reference proteome</keyword>
<dbReference type="EMBL" id="QOVM01000001">
    <property type="protein sequence ID" value="RXG24765.1"/>
    <property type="molecule type" value="Genomic_DNA"/>
</dbReference>
<dbReference type="Proteomes" id="UP000289238">
    <property type="component" value="Unassembled WGS sequence"/>
</dbReference>
<gene>
    <name evidence="1" type="ORF">DSM00_560</name>
</gene>
<organism evidence="1 2">
    <name type="scientific">Leeuwenhoekiella aequorea</name>
    <dbReference type="NCBI Taxonomy" id="283736"/>
    <lineage>
        <taxon>Bacteria</taxon>
        <taxon>Pseudomonadati</taxon>
        <taxon>Bacteroidota</taxon>
        <taxon>Flavobacteriia</taxon>
        <taxon>Flavobacteriales</taxon>
        <taxon>Flavobacteriaceae</taxon>
        <taxon>Leeuwenhoekiella</taxon>
    </lineage>
</organism>
<protein>
    <recommendedName>
        <fullName evidence="3">GTPase</fullName>
    </recommendedName>
</protein>
<sequence>MKLVFVYNANSGKLNGYLDSLHKVISPKTYPCSLCDITYGVLKIKPEWQAFKDRTNLNLEFHHLDEFENKFGSITRARYTYPIILEEHNGALEIFLSKEELDGLKDENELIKCIEARTTAL</sequence>